<evidence type="ECO:0000259" key="2">
    <source>
        <dbReference type="Pfam" id="PF00557"/>
    </source>
</evidence>
<comment type="caution">
    <text evidence="3">The sequence shown here is derived from an EMBL/GenBank/DDBJ whole genome shotgun (WGS) entry which is preliminary data.</text>
</comment>
<proteinExistence type="predicted"/>
<organism evidence="3 4">
    <name type="scientific">Thermithiobacillus plumbiphilus</name>
    <dbReference type="NCBI Taxonomy" id="1729899"/>
    <lineage>
        <taxon>Bacteria</taxon>
        <taxon>Pseudomonadati</taxon>
        <taxon>Pseudomonadota</taxon>
        <taxon>Acidithiobacillia</taxon>
        <taxon>Acidithiobacillales</taxon>
        <taxon>Thermithiobacillaceae</taxon>
        <taxon>Thermithiobacillus</taxon>
    </lineage>
</organism>
<keyword evidence="4" id="KW-1185">Reference proteome</keyword>
<dbReference type="GO" id="GO:0016787">
    <property type="term" value="F:hydrolase activity"/>
    <property type="evidence" value="ECO:0007669"/>
    <property type="project" value="UniProtKB-KW"/>
</dbReference>
<feature type="compositionally biased region" description="Basic residues" evidence="1">
    <location>
        <begin position="355"/>
        <end position="364"/>
    </location>
</feature>
<feature type="domain" description="Peptidase M24" evidence="2">
    <location>
        <begin position="140"/>
        <end position="334"/>
    </location>
</feature>
<dbReference type="PANTHER" id="PTHR46112:SF2">
    <property type="entry name" value="XAA-PRO AMINOPEPTIDASE P-RELATED"/>
    <property type="match status" value="1"/>
</dbReference>
<reference evidence="3 4" key="1">
    <citation type="submission" date="2024-04" db="EMBL/GenBank/DDBJ databases">
        <authorList>
            <person name="Abashina T."/>
            <person name="Shaikin A."/>
        </authorList>
    </citation>
    <scope>NUCLEOTIDE SEQUENCE [LARGE SCALE GENOMIC DNA]</scope>
    <source>
        <strain evidence="3 4">AAFK</strain>
    </source>
</reference>
<dbReference type="PANTHER" id="PTHR46112">
    <property type="entry name" value="AMINOPEPTIDASE"/>
    <property type="match status" value="1"/>
</dbReference>
<name>A0ABU9D6W4_9PROT</name>
<dbReference type="RefSeq" id="WP_341369747.1">
    <property type="nucleotide sequence ID" value="NZ_JBBPCO010000002.1"/>
</dbReference>
<dbReference type="SUPFAM" id="SSF55920">
    <property type="entry name" value="Creatinase/aminopeptidase"/>
    <property type="match status" value="1"/>
</dbReference>
<dbReference type="Proteomes" id="UP001446205">
    <property type="component" value="Unassembled WGS sequence"/>
</dbReference>
<dbReference type="InterPro" id="IPR050659">
    <property type="entry name" value="Peptidase_M24B"/>
</dbReference>
<gene>
    <name evidence="3" type="ORF">WOB96_02775</name>
</gene>
<accession>A0ABU9D6W4</accession>
<dbReference type="Gene3D" id="3.90.230.10">
    <property type="entry name" value="Creatinase/methionine aminopeptidase superfamily"/>
    <property type="match status" value="1"/>
</dbReference>
<dbReference type="InterPro" id="IPR036005">
    <property type="entry name" value="Creatinase/aminopeptidase-like"/>
</dbReference>
<evidence type="ECO:0000313" key="4">
    <source>
        <dbReference type="Proteomes" id="UP001446205"/>
    </source>
</evidence>
<dbReference type="EMBL" id="JBBPCO010000002">
    <property type="protein sequence ID" value="MEK8088681.1"/>
    <property type="molecule type" value="Genomic_DNA"/>
</dbReference>
<protein>
    <submittedName>
        <fullName evidence="3">M24 family metallopeptidase</fullName>
        <ecNumber evidence="3">3.4.-.-</ecNumber>
    </submittedName>
</protein>
<dbReference type="EC" id="3.4.-.-" evidence="3"/>
<evidence type="ECO:0000256" key="1">
    <source>
        <dbReference type="SAM" id="MobiDB-lite"/>
    </source>
</evidence>
<keyword evidence="3" id="KW-0378">Hydrolase</keyword>
<dbReference type="Pfam" id="PF00557">
    <property type="entry name" value="Peptidase_M24"/>
    <property type="match status" value="1"/>
</dbReference>
<dbReference type="InterPro" id="IPR000994">
    <property type="entry name" value="Pept_M24"/>
</dbReference>
<feature type="region of interest" description="Disordered" evidence="1">
    <location>
        <begin position="344"/>
        <end position="364"/>
    </location>
</feature>
<dbReference type="CDD" id="cd01066">
    <property type="entry name" value="APP_MetAP"/>
    <property type="match status" value="1"/>
</dbReference>
<evidence type="ECO:0000313" key="3">
    <source>
        <dbReference type="EMBL" id="MEK8088681.1"/>
    </source>
</evidence>
<sequence>MQSRIDEVNAKLGFLRAGLMAANASALRLRGTAWFTWATAGASPTVLLTAETGIAEVLVTLDGAWVLTDNIEERRLREEELPQNFNVLATPWAEPALREARVREVSNGGLVLSDLPQGTEMPLPPAWLHQRRMLMMSERERYREVGRLASEAMTDVLLNARPDWTEYQLAGAGAEAMWARGLEPALTLAAGDRRMSTYRHPTPSPAKLGSQAMLVFCARRYGLFANLTRFVSFGKLSEADAERHHQVREIEAEALQASNPGKHLNEIYAALDHAYQKQGYPDGILMHHQGGLTGYLSREVVATPTTKDSLTEGMAVAWNPSLPGAKIEDTFLINADGDLENLTDDPRWPHTVTQGRKRPLPLEL</sequence>